<evidence type="ECO:0000259" key="1">
    <source>
        <dbReference type="PROSITE" id="PS50013"/>
    </source>
</evidence>
<dbReference type="Gene3D" id="2.40.50.40">
    <property type="match status" value="1"/>
</dbReference>
<dbReference type="Proteomes" id="UP000807469">
    <property type="component" value="Unassembled WGS sequence"/>
</dbReference>
<evidence type="ECO:0000313" key="3">
    <source>
        <dbReference type="Proteomes" id="UP000807469"/>
    </source>
</evidence>
<proteinExistence type="predicted"/>
<dbReference type="EMBL" id="MU155479">
    <property type="protein sequence ID" value="KAF9472989.1"/>
    <property type="molecule type" value="Genomic_DNA"/>
</dbReference>
<sequence>PFFTPPSLLPYNDLSKFHPHPDPEPFQISDPALSVSRILNCRKIGHCYEYLVPWSDLPDTEDSWVPLSDI</sequence>
<dbReference type="InterPro" id="IPR023780">
    <property type="entry name" value="Chromo_domain"/>
</dbReference>
<dbReference type="Pfam" id="PF00385">
    <property type="entry name" value="Chromo"/>
    <property type="match status" value="1"/>
</dbReference>
<dbReference type="OrthoDB" id="3341476at2759"/>
<organism evidence="2 3">
    <name type="scientific">Pholiota conissans</name>
    <dbReference type="NCBI Taxonomy" id="109636"/>
    <lineage>
        <taxon>Eukaryota</taxon>
        <taxon>Fungi</taxon>
        <taxon>Dikarya</taxon>
        <taxon>Basidiomycota</taxon>
        <taxon>Agaricomycotina</taxon>
        <taxon>Agaricomycetes</taxon>
        <taxon>Agaricomycetidae</taxon>
        <taxon>Agaricales</taxon>
        <taxon>Agaricineae</taxon>
        <taxon>Strophariaceae</taxon>
        <taxon>Pholiota</taxon>
    </lineage>
</organism>
<comment type="caution">
    <text evidence="2">The sequence shown here is derived from an EMBL/GenBank/DDBJ whole genome shotgun (WGS) entry which is preliminary data.</text>
</comment>
<reference evidence="2" key="1">
    <citation type="submission" date="2020-11" db="EMBL/GenBank/DDBJ databases">
        <authorList>
            <consortium name="DOE Joint Genome Institute"/>
            <person name="Ahrendt S."/>
            <person name="Riley R."/>
            <person name="Andreopoulos W."/>
            <person name="Labutti K."/>
            <person name="Pangilinan J."/>
            <person name="Ruiz-Duenas F.J."/>
            <person name="Barrasa J.M."/>
            <person name="Sanchez-Garcia M."/>
            <person name="Camarero S."/>
            <person name="Miyauchi S."/>
            <person name="Serrano A."/>
            <person name="Linde D."/>
            <person name="Babiker R."/>
            <person name="Drula E."/>
            <person name="Ayuso-Fernandez I."/>
            <person name="Pacheco R."/>
            <person name="Padilla G."/>
            <person name="Ferreira P."/>
            <person name="Barriuso J."/>
            <person name="Kellner H."/>
            <person name="Castanera R."/>
            <person name="Alfaro M."/>
            <person name="Ramirez L."/>
            <person name="Pisabarro A.G."/>
            <person name="Kuo A."/>
            <person name="Tritt A."/>
            <person name="Lipzen A."/>
            <person name="He G."/>
            <person name="Yan M."/>
            <person name="Ng V."/>
            <person name="Cullen D."/>
            <person name="Martin F."/>
            <person name="Rosso M.-N."/>
            <person name="Henrissat B."/>
            <person name="Hibbett D."/>
            <person name="Martinez A.T."/>
            <person name="Grigoriev I.V."/>
        </authorList>
    </citation>
    <scope>NUCLEOTIDE SEQUENCE</scope>
    <source>
        <strain evidence="2">CIRM-BRFM 674</strain>
    </source>
</reference>
<gene>
    <name evidence="2" type="ORF">BDN70DRAFT_767555</name>
</gene>
<keyword evidence="3" id="KW-1185">Reference proteome</keyword>
<accession>A0A9P6CUB6</accession>
<evidence type="ECO:0000313" key="2">
    <source>
        <dbReference type="EMBL" id="KAF9472989.1"/>
    </source>
</evidence>
<name>A0A9P6CUB6_9AGAR</name>
<dbReference type="PROSITE" id="PS50013">
    <property type="entry name" value="CHROMO_2"/>
    <property type="match status" value="1"/>
</dbReference>
<feature type="non-terminal residue" evidence="2">
    <location>
        <position position="70"/>
    </location>
</feature>
<dbReference type="InterPro" id="IPR000953">
    <property type="entry name" value="Chromo/chromo_shadow_dom"/>
</dbReference>
<dbReference type="GO" id="GO:0006338">
    <property type="term" value="P:chromatin remodeling"/>
    <property type="evidence" value="ECO:0007669"/>
    <property type="project" value="UniProtKB-ARBA"/>
</dbReference>
<protein>
    <recommendedName>
        <fullName evidence="1">Chromo domain-containing protein</fullName>
    </recommendedName>
</protein>
<dbReference type="InterPro" id="IPR016197">
    <property type="entry name" value="Chromo-like_dom_sf"/>
</dbReference>
<feature type="non-terminal residue" evidence="2">
    <location>
        <position position="1"/>
    </location>
</feature>
<dbReference type="SUPFAM" id="SSF54160">
    <property type="entry name" value="Chromo domain-like"/>
    <property type="match status" value="1"/>
</dbReference>
<dbReference type="AlphaFoldDB" id="A0A9P6CUB6"/>
<feature type="domain" description="Chromo" evidence="1">
    <location>
        <begin position="33"/>
        <end position="70"/>
    </location>
</feature>